<evidence type="ECO:0000313" key="2">
    <source>
        <dbReference type="Proteomes" id="UP000814140"/>
    </source>
</evidence>
<evidence type="ECO:0000313" key="1">
    <source>
        <dbReference type="EMBL" id="KAI0056677.1"/>
    </source>
</evidence>
<sequence length="507" mass="53688">MDIPHFQPVAEGLADVALVPGDIIGGGIPFHGRPLLVSTQGHHTPARRLEVVRLLEAGTHHLLYLVRDVTTADTPAVVEGAAPPPYGRGFAVKIFSKSQLAGAPLRQRDSILSETRIHQSLPAHKNILSFHRAYVNDVALVLLLGSIPGENRIAQFVSDPHFSSDPSSAASSPPPSRHSINTIVSVFSQMCEAVAACHEAGVYLRDLQAEDFIVTSSSALTSPAVHSDDGLLVKLKGFGQSICASSESGSGDSDSGVLDDGQARGEDVYSLGKILTTGRLSGRTASTDSADARVRFSAPGSDFTLLKQHMDVTVARAQVTGARELGRWARNTLQILVDLPPPYALLRQHIDATVARAQVTGARELISTTDPSNASARLPAIAEEEDGVGPASASRAASGRRLELEDAGFRLRAMRPARPPSPGHALPAAPPSAMRALVSRVFGRRPRRGAVPVARARDKVDPGTLDAPVTAFWNASAASSAVSVTTRSSYKSRKNVYMGPPGRAFLR</sequence>
<protein>
    <submittedName>
        <fullName evidence="1">Uncharacterized protein</fullName>
    </submittedName>
</protein>
<accession>A0ACB8SK99</accession>
<name>A0ACB8SK99_9AGAM</name>
<reference evidence="1" key="2">
    <citation type="journal article" date="2022" name="New Phytol.">
        <title>Evolutionary transition to the ectomycorrhizal habit in the genomes of a hyperdiverse lineage of mushroom-forming fungi.</title>
        <authorList>
            <person name="Looney B."/>
            <person name="Miyauchi S."/>
            <person name="Morin E."/>
            <person name="Drula E."/>
            <person name="Courty P.E."/>
            <person name="Kohler A."/>
            <person name="Kuo A."/>
            <person name="LaButti K."/>
            <person name="Pangilinan J."/>
            <person name="Lipzen A."/>
            <person name="Riley R."/>
            <person name="Andreopoulos W."/>
            <person name="He G."/>
            <person name="Johnson J."/>
            <person name="Nolan M."/>
            <person name="Tritt A."/>
            <person name="Barry K.W."/>
            <person name="Grigoriev I.V."/>
            <person name="Nagy L.G."/>
            <person name="Hibbett D."/>
            <person name="Henrissat B."/>
            <person name="Matheny P.B."/>
            <person name="Labbe J."/>
            <person name="Martin F.M."/>
        </authorList>
    </citation>
    <scope>NUCLEOTIDE SEQUENCE</scope>
    <source>
        <strain evidence="1">HHB10654</strain>
    </source>
</reference>
<gene>
    <name evidence="1" type="ORF">BV25DRAFT_1552881</name>
</gene>
<organism evidence="1 2">
    <name type="scientific">Artomyces pyxidatus</name>
    <dbReference type="NCBI Taxonomy" id="48021"/>
    <lineage>
        <taxon>Eukaryota</taxon>
        <taxon>Fungi</taxon>
        <taxon>Dikarya</taxon>
        <taxon>Basidiomycota</taxon>
        <taxon>Agaricomycotina</taxon>
        <taxon>Agaricomycetes</taxon>
        <taxon>Russulales</taxon>
        <taxon>Auriscalpiaceae</taxon>
        <taxon>Artomyces</taxon>
    </lineage>
</organism>
<dbReference type="Proteomes" id="UP000814140">
    <property type="component" value="Unassembled WGS sequence"/>
</dbReference>
<comment type="caution">
    <text evidence="1">The sequence shown here is derived from an EMBL/GenBank/DDBJ whole genome shotgun (WGS) entry which is preliminary data.</text>
</comment>
<proteinExistence type="predicted"/>
<dbReference type="EMBL" id="MU277260">
    <property type="protein sequence ID" value="KAI0056677.1"/>
    <property type="molecule type" value="Genomic_DNA"/>
</dbReference>
<reference evidence="1" key="1">
    <citation type="submission" date="2021-03" db="EMBL/GenBank/DDBJ databases">
        <authorList>
            <consortium name="DOE Joint Genome Institute"/>
            <person name="Ahrendt S."/>
            <person name="Looney B.P."/>
            <person name="Miyauchi S."/>
            <person name="Morin E."/>
            <person name="Drula E."/>
            <person name="Courty P.E."/>
            <person name="Chicoki N."/>
            <person name="Fauchery L."/>
            <person name="Kohler A."/>
            <person name="Kuo A."/>
            <person name="Labutti K."/>
            <person name="Pangilinan J."/>
            <person name="Lipzen A."/>
            <person name="Riley R."/>
            <person name="Andreopoulos W."/>
            <person name="He G."/>
            <person name="Johnson J."/>
            <person name="Barry K.W."/>
            <person name="Grigoriev I.V."/>
            <person name="Nagy L."/>
            <person name="Hibbett D."/>
            <person name="Henrissat B."/>
            <person name="Matheny P.B."/>
            <person name="Labbe J."/>
            <person name="Martin F."/>
        </authorList>
    </citation>
    <scope>NUCLEOTIDE SEQUENCE</scope>
    <source>
        <strain evidence="1">HHB10654</strain>
    </source>
</reference>
<keyword evidence="2" id="KW-1185">Reference proteome</keyword>